<dbReference type="RefSeq" id="WP_144008923.1">
    <property type="nucleotide sequence ID" value="NZ_FWXT01000001.1"/>
</dbReference>
<protein>
    <submittedName>
        <fullName evidence="1">Uncharacterized protein</fullName>
    </submittedName>
</protein>
<name>A0A1W2C032_9SPHI</name>
<dbReference type="Proteomes" id="UP000192756">
    <property type="component" value="Unassembled WGS sequence"/>
</dbReference>
<dbReference type="PROSITE" id="PS51257">
    <property type="entry name" value="PROKAR_LIPOPROTEIN"/>
    <property type="match status" value="1"/>
</dbReference>
<evidence type="ECO:0000313" key="2">
    <source>
        <dbReference type="Proteomes" id="UP000192756"/>
    </source>
</evidence>
<organism evidence="1 2">
    <name type="scientific">Pedobacter africanus</name>
    <dbReference type="NCBI Taxonomy" id="151894"/>
    <lineage>
        <taxon>Bacteria</taxon>
        <taxon>Pseudomonadati</taxon>
        <taxon>Bacteroidota</taxon>
        <taxon>Sphingobacteriia</taxon>
        <taxon>Sphingobacteriales</taxon>
        <taxon>Sphingobacteriaceae</taxon>
        <taxon>Pedobacter</taxon>
    </lineage>
</organism>
<keyword evidence="2" id="KW-1185">Reference proteome</keyword>
<reference evidence="2" key="1">
    <citation type="submission" date="2017-04" db="EMBL/GenBank/DDBJ databases">
        <authorList>
            <person name="Varghese N."/>
            <person name="Submissions S."/>
        </authorList>
    </citation>
    <scope>NUCLEOTIDE SEQUENCE [LARGE SCALE GENOMIC DNA]</scope>
    <source>
        <strain evidence="2">DSM 12126</strain>
    </source>
</reference>
<proteinExistence type="predicted"/>
<gene>
    <name evidence="1" type="ORF">SAMN04488524_2789</name>
</gene>
<sequence>MKPFIFLAAVVMGLSACDNTKLQLRAPEPGKASEMASTIKTDTSKADTFKLDTVKAVAVKH</sequence>
<dbReference type="EMBL" id="FWXT01000001">
    <property type="protein sequence ID" value="SMC78529.1"/>
    <property type="molecule type" value="Genomic_DNA"/>
</dbReference>
<accession>A0A1W2C032</accession>
<evidence type="ECO:0000313" key="1">
    <source>
        <dbReference type="EMBL" id="SMC78529.1"/>
    </source>
</evidence>
<dbReference type="AlphaFoldDB" id="A0A1W2C032"/>
<dbReference type="STRING" id="151894.SAMN04488524_2789"/>